<evidence type="ECO:0000256" key="1">
    <source>
        <dbReference type="ARBA" id="ARBA00007355"/>
    </source>
</evidence>
<keyword evidence="2" id="KW-0999">Mitochondrion inner membrane</keyword>
<comment type="subunit">
    <text evidence="2">Complex I is composed of 45 different subunits.</text>
</comment>
<comment type="caution">
    <text evidence="3">The sequence shown here is derived from an EMBL/GenBank/DDBJ whole genome shotgun (WGS) entry which is preliminary data.</text>
</comment>
<dbReference type="GO" id="GO:0005743">
    <property type="term" value="C:mitochondrial inner membrane"/>
    <property type="evidence" value="ECO:0007669"/>
    <property type="project" value="UniProtKB-SubCell"/>
</dbReference>
<dbReference type="AlphaFoldDB" id="A0ABD3UUR2"/>
<name>A0ABD3UUR2_SINWO</name>
<keyword evidence="2" id="KW-0496">Mitochondrion</keyword>
<comment type="function">
    <text evidence="2">Accessory subunit of the mitochondrial membrane respiratory chain NADH dehydrogenase (Complex I), that is believed not to be involved in catalysis. Complex I functions in the transfer of electrons from NADH to the respiratory chain. The immediate electron acceptor for the enzyme is believed to be ubiquinone.</text>
</comment>
<keyword evidence="4" id="KW-1185">Reference proteome</keyword>
<dbReference type="PANTHER" id="PTHR12910">
    <property type="entry name" value="NADH-UBIQUINONE OXIDOREDUCTASE SUBUNIT B17.2"/>
    <property type="match status" value="1"/>
</dbReference>
<comment type="similarity">
    <text evidence="1 2">Belongs to the complex I NDUFA12 subunit family.</text>
</comment>
<keyword evidence="2" id="KW-0249">Electron transport</keyword>
<reference evidence="3 4" key="1">
    <citation type="submission" date="2024-11" db="EMBL/GenBank/DDBJ databases">
        <title>Chromosome-level genome assembly of the freshwater bivalve Anodonta woodiana.</title>
        <authorList>
            <person name="Chen X."/>
        </authorList>
    </citation>
    <scope>NUCLEOTIDE SEQUENCE [LARGE SCALE GENOMIC DNA]</scope>
    <source>
        <strain evidence="3">MN2024</strain>
        <tissue evidence="3">Gills</tissue>
    </source>
</reference>
<organism evidence="3 4">
    <name type="scientific">Sinanodonta woodiana</name>
    <name type="common">Chinese pond mussel</name>
    <name type="synonym">Anodonta woodiana</name>
    <dbReference type="NCBI Taxonomy" id="1069815"/>
    <lineage>
        <taxon>Eukaryota</taxon>
        <taxon>Metazoa</taxon>
        <taxon>Spiralia</taxon>
        <taxon>Lophotrochozoa</taxon>
        <taxon>Mollusca</taxon>
        <taxon>Bivalvia</taxon>
        <taxon>Autobranchia</taxon>
        <taxon>Heteroconchia</taxon>
        <taxon>Palaeoheterodonta</taxon>
        <taxon>Unionida</taxon>
        <taxon>Unionoidea</taxon>
        <taxon>Unionidae</taxon>
        <taxon>Unioninae</taxon>
        <taxon>Sinanodonta</taxon>
    </lineage>
</organism>
<dbReference type="PANTHER" id="PTHR12910:SF2">
    <property type="entry name" value="NADH DEHYDROGENASE [UBIQUINONE] 1 ALPHA SUBCOMPLEX SUBUNIT 12"/>
    <property type="match status" value="1"/>
</dbReference>
<dbReference type="Proteomes" id="UP001634394">
    <property type="component" value="Unassembled WGS sequence"/>
</dbReference>
<sequence>MSKYLEKFSNLRKIIKANGGLKGSFLQLYRTDELKIGDLIGEDKYGNKYYQNKYYFVGRSRWVQYADKVNMDYDASQVPAEWHRWLHYTTDDPPTKVPPVAREWIEPHTENMSATPQEYVPYSTTKPKIESWIPPRKC</sequence>
<keyword evidence="2" id="KW-0472">Membrane</keyword>
<dbReference type="InterPro" id="IPR007763">
    <property type="entry name" value="NDUFA12"/>
</dbReference>
<evidence type="ECO:0000256" key="2">
    <source>
        <dbReference type="RuleBase" id="RU363103"/>
    </source>
</evidence>
<comment type="subcellular location">
    <subcellularLocation>
        <location evidence="2">Mitochondrion inner membrane</location>
        <topology evidence="2">Peripheral membrane protein</topology>
        <orientation evidence="2">Matrix side</orientation>
    </subcellularLocation>
</comment>
<keyword evidence="2" id="KW-0813">Transport</keyword>
<gene>
    <name evidence="3" type="ORF">ACJMK2_016455</name>
</gene>
<keyword evidence="2" id="KW-0679">Respiratory chain</keyword>
<dbReference type="Pfam" id="PF05071">
    <property type="entry name" value="NDUFA12"/>
    <property type="match status" value="1"/>
</dbReference>
<evidence type="ECO:0000313" key="4">
    <source>
        <dbReference type="Proteomes" id="UP001634394"/>
    </source>
</evidence>
<evidence type="ECO:0000313" key="3">
    <source>
        <dbReference type="EMBL" id="KAL3852840.1"/>
    </source>
</evidence>
<protein>
    <recommendedName>
        <fullName evidence="2">NADH dehydrogenase [ubiquinone] 1 alpha subcomplex subunit 12</fullName>
    </recommendedName>
</protein>
<accession>A0ABD3UUR2</accession>
<proteinExistence type="inferred from homology"/>
<dbReference type="EMBL" id="JBJQND010000015">
    <property type="protein sequence ID" value="KAL3852840.1"/>
    <property type="molecule type" value="Genomic_DNA"/>
</dbReference>